<evidence type="ECO:0000313" key="5">
    <source>
        <dbReference type="Proteomes" id="UP000198749"/>
    </source>
</evidence>
<keyword evidence="2" id="KW-0812">Transmembrane</keyword>
<dbReference type="RefSeq" id="WP_091352479.1">
    <property type="nucleotide sequence ID" value="NZ_AP025284.1"/>
</dbReference>
<feature type="domain" description="GGDEF" evidence="3">
    <location>
        <begin position="206"/>
        <end position="337"/>
    </location>
</feature>
<evidence type="ECO:0000256" key="2">
    <source>
        <dbReference type="SAM" id="Phobius"/>
    </source>
</evidence>
<dbReference type="OrthoDB" id="9812260at2"/>
<dbReference type="Pfam" id="PF00990">
    <property type="entry name" value="GGDEF"/>
    <property type="match status" value="1"/>
</dbReference>
<dbReference type="Proteomes" id="UP000198749">
    <property type="component" value="Unassembled WGS sequence"/>
</dbReference>
<dbReference type="PANTHER" id="PTHR45138:SF6">
    <property type="entry name" value="DIGUANYLATE CYCLASE DGCN"/>
    <property type="match status" value="1"/>
</dbReference>
<feature type="transmembrane region" description="Helical" evidence="2">
    <location>
        <begin position="139"/>
        <end position="158"/>
    </location>
</feature>
<dbReference type="InterPro" id="IPR048435">
    <property type="entry name" value="MASE6"/>
</dbReference>
<reference evidence="5" key="1">
    <citation type="submission" date="2016-10" db="EMBL/GenBank/DDBJ databases">
        <authorList>
            <person name="Varghese N."/>
            <person name="Submissions S."/>
        </authorList>
    </citation>
    <scope>NUCLEOTIDE SEQUENCE [LARGE SCALE GENOMIC DNA]</scope>
    <source>
        <strain evidence="5">DSM 18887</strain>
    </source>
</reference>
<feature type="transmembrane region" description="Helical" evidence="2">
    <location>
        <begin position="93"/>
        <end position="108"/>
    </location>
</feature>
<proteinExistence type="predicted"/>
<accession>A0A1H9CPA9</accession>
<keyword evidence="5" id="KW-1185">Reference proteome</keyword>
<dbReference type="PROSITE" id="PS50887">
    <property type="entry name" value="GGDEF"/>
    <property type="match status" value="1"/>
</dbReference>
<dbReference type="InterPro" id="IPR000160">
    <property type="entry name" value="GGDEF_dom"/>
</dbReference>
<keyword evidence="2" id="KW-0472">Membrane</keyword>
<dbReference type="EMBL" id="FOGB01000001">
    <property type="protein sequence ID" value="SEQ03009.1"/>
    <property type="molecule type" value="Genomic_DNA"/>
</dbReference>
<feature type="transmembrane region" description="Helical" evidence="2">
    <location>
        <begin position="70"/>
        <end position="87"/>
    </location>
</feature>
<dbReference type="GO" id="GO:0043709">
    <property type="term" value="P:cell adhesion involved in single-species biofilm formation"/>
    <property type="evidence" value="ECO:0007669"/>
    <property type="project" value="TreeGrafter"/>
</dbReference>
<dbReference type="EC" id="2.7.7.65" evidence="1"/>
<feature type="transmembrane region" description="Helical" evidence="2">
    <location>
        <begin position="40"/>
        <end position="58"/>
    </location>
</feature>
<dbReference type="NCBIfam" id="TIGR00254">
    <property type="entry name" value="GGDEF"/>
    <property type="match status" value="1"/>
</dbReference>
<sequence length="344" mass="38889">MMLLSDVNHYRRSVLSVLLSISIPSAAFFAYFNWTVDLKLYALIQVTMTVFWCCLLLIAKKTPNLHRWSLIYLCTFFSLVLLGIWVSSFRSGLFSWIYIFPVISYLLLGRKTAMWITSVFLLVGLSILGWRNWQPVPEAHWIALVNIGLCSTAIWAAAHVYESGREVIVDHLNIMAAKDPLTGLMNVRSLTEILTNELSRSKRSSEPLTYVFIDINDFKLINDTLGHQQGDQILIAVADAIKSLTRLEDHAFRYGGDEFGIIFANCTEAQAKNTFGVRIADRLRKYDKNLSISLGYAQASAGENISAEGLIQQADKNMYVAKHKYKEVRKNSGIQDIANNPAYM</sequence>
<evidence type="ECO:0000256" key="1">
    <source>
        <dbReference type="ARBA" id="ARBA00012528"/>
    </source>
</evidence>
<dbReference type="GO" id="GO:0005886">
    <property type="term" value="C:plasma membrane"/>
    <property type="evidence" value="ECO:0007669"/>
    <property type="project" value="TreeGrafter"/>
</dbReference>
<protein>
    <recommendedName>
        <fullName evidence="1">diguanylate cyclase</fullName>
        <ecNumber evidence="1">2.7.7.65</ecNumber>
    </recommendedName>
</protein>
<dbReference type="SUPFAM" id="SSF55073">
    <property type="entry name" value="Nucleotide cyclase"/>
    <property type="match status" value="1"/>
</dbReference>
<dbReference type="Gene3D" id="3.30.70.270">
    <property type="match status" value="1"/>
</dbReference>
<dbReference type="InterPro" id="IPR029787">
    <property type="entry name" value="Nucleotide_cyclase"/>
</dbReference>
<dbReference type="CDD" id="cd01949">
    <property type="entry name" value="GGDEF"/>
    <property type="match status" value="1"/>
</dbReference>
<evidence type="ECO:0000259" key="3">
    <source>
        <dbReference type="PROSITE" id="PS50887"/>
    </source>
</evidence>
<keyword evidence="2" id="KW-1133">Transmembrane helix</keyword>
<dbReference type="AlphaFoldDB" id="A0A1H9CPA9"/>
<organism evidence="4 5">
    <name type="scientific">Amphritea atlantica</name>
    <dbReference type="NCBI Taxonomy" id="355243"/>
    <lineage>
        <taxon>Bacteria</taxon>
        <taxon>Pseudomonadati</taxon>
        <taxon>Pseudomonadota</taxon>
        <taxon>Gammaproteobacteria</taxon>
        <taxon>Oceanospirillales</taxon>
        <taxon>Oceanospirillaceae</taxon>
        <taxon>Amphritea</taxon>
    </lineage>
</organism>
<dbReference type="PANTHER" id="PTHR45138">
    <property type="entry name" value="REGULATORY COMPONENTS OF SENSORY TRANSDUCTION SYSTEM"/>
    <property type="match status" value="1"/>
</dbReference>
<dbReference type="InterPro" id="IPR050469">
    <property type="entry name" value="Diguanylate_Cyclase"/>
</dbReference>
<dbReference type="SMART" id="SM00267">
    <property type="entry name" value="GGDEF"/>
    <property type="match status" value="1"/>
</dbReference>
<gene>
    <name evidence="4" type="ORF">SAMN03080615_00091</name>
</gene>
<dbReference type="Pfam" id="PF20966">
    <property type="entry name" value="MASE6"/>
    <property type="match status" value="1"/>
</dbReference>
<dbReference type="STRING" id="355243.SAMN03080615_00091"/>
<dbReference type="GO" id="GO:0052621">
    <property type="term" value="F:diguanylate cyclase activity"/>
    <property type="evidence" value="ECO:0007669"/>
    <property type="project" value="UniProtKB-EC"/>
</dbReference>
<dbReference type="GO" id="GO:1902201">
    <property type="term" value="P:negative regulation of bacterial-type flagellum-dependent cell motility"/>
    <property type="evidence" value="ECO:0007669"/>
    <property type="project" value="TreeGrafter"/>
</dbReference>
<evidence type="ECO:0000313" key="4">
    <source>
        <dbReference type="EMBL" id="SEQ03009.1"/>
    </source>
</evidence>
<name>A0A1H9CPA9_9GAMM</name>
<feature type="transmembrane region" description="Helical" evidence="2">
    <location>
        <begin position="115"/>
        <end position="133"/>
    </location>
</feature>
<dbReference type="InterPro" id="IPR043128">
    <property type="entry name" value="Rev_trsase/Diguanyl_cyclase"/>
</dbReference>
<feature type="transmembrane region" description="Helical" evidence="2">
    <location>
        <begin position="12"/>
        <end position="34"/>
    </location>
</feature>